<comment type="caution">
    <text evidence="2">The sequence shown here is derived from an EMBL/GenBank/DDBJ whole genome shotgun (WGS) entry which is preliminary data.</text>
</comment>
<protein>
    <submittedName>
        <fullName evidence="2">Transketolase</fullName>
    </submittedName>
</protein>
<dbReference type="InterPro" id="IPR029061">
    <property type="entry name" value="THDP-binding"/>
</dbReference>
<evidence type="ECO:0000259" key="1">
    <source>
        <dbReference type="Pfam" id="PF00456"/>
    </source>
</evidence>
<name>A0A1X4GIT9_9CYAN</name>
<dbReference type="SUPFAM" id="SSF52518">
    <property type="entry name" value="Thiamin diphosphate-binding fold (THDP-binding)"/>
    <property type="match status" value="1"/>
</dbReference>
<sequence>MTTTPNFFTVSAQLRSQIVQMSHQAKAAHLASALSCVDILTVLYGQVLNLDPSNPRHADRDRFILSKGHAAAALYATLAWKGIISPEQLPTYGKQHSLLEEHPSPKLPGVEAATGSLGHGLPIANGMTLAARIQNRSYRVFVLMSDGECNEGSVWEAAMFASAQKLDNLTAIVDFNKWQATGRSQEVLQLDPLPDKWASFGWEVTELDGHDHGQLLAALTQRPTGRPHAIIAHTIKGKGISFMEDDNNWHYRVPTAQEVLDAKLELGVI</sequence>
<dbReference type="EMBL" id="NBYN01000004">
    <property type="protein sequence ID" value="OSO97111.1"/>
    <property type="molecule type" value="Genomic_DNA"/>
</dbReference>
<reference evidence="3" key="1">
    <citation type="submission" date="2017-04" db="EMBL/GenBank/DDBJ databases">
        <authorList>
            <person name="Abreu V.A."/>
            <person name="Popin R.V."/>
            <person name="Rigonato J."/>
            <person name="Andreote A.P."/>
            <person name="Schaker P.C."/>
            <person name="Hoff-Risseti C."/>
            <person name="Alvarenga D.O."/>
            <person name="Varani A.M."/>
            <person name="Fiore M.F."/>
        </authorList>
    </citation>
    <scope>NUCLEOTIDE SEQUENCE [LARGE SCALE GENOMIC DNA]</scope>
    <source>
        <strain evidence="3">CENA303</strain>
    </source>
</reference>
<dbReference type="Pfam" id="PF00456">
    <property type="entry name" value="Transketolase_N"/>
    <property type="match status" value="1"/>
</dbReference>
<feature type="domain" description="Transketolase N-terminal" evidence="1">
    <location>
        <begin position="15"/>
        <end position="267"/>
    </location>
</feature>
<accession>A0A1X4GIT9</accession>
<dbReference type="PANTHER" id="PTHR47514">
    <property type="entry name" value="TRANSKETOLASE N-TERMINAL SECTION-RELATED"/>
    <property type="match status" value="1"/>
</dbReference>
<dbReference type="CDD" id="cd02012">
    <property type="entry name" value="TPP_TK"/>
    <property type="match status" value="1"/>
</dbReference>
<dbReference type="PANTHER" id="PTHR47514:SF2">
    <property type="entry name" value="TRANSKETOLASE"/>
    <property type="match status" value="1"/>
</dbReference>
<dbReference type="InterPro" id="IPR005474">
    <property type="entry name" value="Transketolase_N"/>
</dbReference>
<gene>
    <name evidence="2" type="ORF">B7O87_01125</name>
</gene>
<evidence type="ECO:0000313" key="3">
    <source>
        <dbReference type="Proteomes" id="UP000192997"/>
    </source>
</evidence>
<organism evidence="2 3">
    <name type="scientific">Cylindrospermopsis raciborskii CENA303</name>
    <dbReference type="NCBI Taxonomy" id="1170769"/>
    <lineage>
        <taxon>Bacteria</taxon>
        <taxon>Bacillati</taxon>
        <taxon>Cyanobacteriota</taxon>
        <taxon>Cyanophyceae</taxon>
        <taxon>Nostocales</taxon>
        <taxon>Aphanizomenonaceae</taxon>
        <taxon>Cylindrospermopsis</taxon>
    </lineage>
</organism>
<proteinExistence type="predicted"/>
<evidence type="ECO:0000313" key="2">
    <source>
        <dbReference type="EMBL" id="OSO97111.1"/>
    </source>
</evidence>
<dbReference type="Proteomes" id="UP000192997">
    <property type="component" value="Unassembled WGS sequence"/>
</dbReference>
<dbReference type="RefSeq" id="WP_085726789.1">
    <property type="nucleotide sequence ID" value="NZ_NBYN01000004.1"/>
</dbReference>
<dbReference type="Gene3D" id="3.40.50.970">
    <property type="match status" value="1"/>
</dbReference>
<dbReference type="AlphaFoldDB" id="A0A1X4GIT9"/>